<protein>
    <submittedName>
        <fullName evidence="3">Uncharacterized conserved protein, DUF305 family</fullName>
    </submittedName>
</protein>
<dbReference type="InterPro" id="IPR012347">
    <property type="entry name" value="Ferritin-like"/>
</dbReference>
<gene>
    <name evidence="3" type="ORF">SAMN05444858_110128</name>
</gene>
<evidence type="ECO:0000313" key="4">
    <source>
        <dbReference type="Proteomes" id="UP000186004"/>
    </source>
</evidence>
<evidence type="ECO:0000256" key="1">
    <source>
        <dbReference type="SAM" id="SignalP"/>
    </source>
</evidence>
<dbReference type="Pfam" id="PF03713">
    <property type="entry name" value="DUF305"/>
    <property type="match status" value="1"/>
</dbReference>
<dbReference type="STRING" id="1198245.SAMN05444858_110128"/>
<evidence type="ECO:0000259" key="2">
    <source>
        <dbReference type="Pfam" id="PF03713"/>
    </source>
</evidence>
<keyword evidence="4" id="KW-1185">Reference proteome</keyword>
<name>A0A1N7B5X4_9ACTN</name>
<dbReference type="Proteomes" id="UP000186004">
    <property type="component" value="Unassembled WGS sequence"/>
</dbReference>
<accession>A0A1N7B5X4</accession>
<proteinExistence type="predicted"/>
<dbReference type="RefSeq" id="WP_076471398.1">
    <property type="nucleotide sequence ID" value="NZ_FTNF01000010.1"/>
</dbReference>
<dbReference type="InterPro" id="IPR005183">
    <property type="entry name" value="DUF305_CopM-like"/>
</dbReference>
<feature type="chain" id="PRO_5038916725" evidence="1">
    <location>
        <begin position="22"/>
        <end position="194"/>
    </location>
</feature>
<feature type="signal peptide" evidence="1">
    <location>
        <begin position="1"/>
        <end position="21"/>
    </location>
</feature>
<dbReference type="PANTHER" id="PTHR36933:SF1">
    <property type="entry name" value="SLL0788 PROTEIN"/>
    <property type="match status" value="1"/>
</dbReference>
<sequence>MTRLTVAAPLVAVLLATGCAAGPATDPPAPPATAVPAPDHSALRTPSGLDLIFLGMMAAHTEQTLEMVRLTRDRIFDQELRTLVAAIGATETDELATMRAWLRAAGPAADRHRHDHAGHGLSAADLARLRDATGSEVDRVLREVLARHQRAAADLARAHLTAGTDERVRDLARRIEQSRTAEVRLLTGRPAASR</sequence>
<organism evidence="3 4">
    <name type="scientific">Micromonospora avicenniae</name>
    <dbReference type="NCBI Taxonomy" id="1198245"/>
    <lineage>
        <taxon>Bacteria</taxon>
        <taxon>Bacillati</taxon>
        <taxon>Actinomycetota</taxon>
        <taxon>Actinomycetes</taxon>
        <taxon>Micromonosporales</taxon>
        <taxon>Micromonosporaceae</taxon>
        <taxon>Micromonospora</taxon>
    </lineage>
</organism>
<reference evidence="3 4" key="1">
    <citation type="submission" date="2017-01" db="EMBL/GenBank/DDBJ databases">
        <authorList>
            <person name="Mah S.A."/>
            <person name="Swanson W.J."/>
            <person name="Moy G.W."/>
            <person name="Vacquier V.D."/>
        </authorList>
    </citation>
    <scope>NUCLEOTIDE SEQUENCE [LARGE SCALE GENOMIC DNA]</scope>
    <source>
        <strain evidence="3 4">DSM 45758</strain>
    </source>
</reference>
<dbReference type="Gene3D" id="1.20.1260.10">
    <property type="match status" value="1"/>
</dbReference>
<dbReference type="AlphaFoldDB" id="A0A1N7B5X4"/>
<dbReference type="PROSITE" id="PS51257">
    <property type="entry name" value="PROKAR_LIPOPROTEIN"/>
    <property type="match status" value="1"/>
</dbReference>
<dbReference type="OrthoDB" id="26872at2"/>
<dbReference type="EMBL" id="FTNF01000010">
    <property type="protein sequence ID" value="SIR46745.1"/>
    <property type="molecule type" value="Genomic_DNA"/>
</dbReference>
<feature type="domain" description="DUF305" evidence="2">
    <location>
        <begin position="50"/>
        <end position="186"/>
    </location>
</feature>
<dbReference type="PANTHER" id="PTHR36933">
    <property type="entry name" value="SLL0788 PROTEIN"/>
    <property type="match status" value="1"/>
</dbReference>
<keyword evidence="1" id="KW-0732">Signal</keyword>
<evidence type="ECO:0000313" key="3">
    <source>
        <dbReference type="EMBL" id="SIR46745.1"/>
    </source>
</evidence>